<keyword evidence="10" id="KW-0739">Sodium transport</keyword>
<dbReference type="SUPFAM" id="SSF47473">
    <property type="entry name" value="EF-hand"/>
    <property type="match status" value="1"/>
</dbReference>
<dbReference type="InterPro" id="IPR045016">
    <property type="entry name" value="NhaD-like"/>
</dbReference>
<dbReference type="InterPro" id="IPR004680">
    <property type="entry name" value="Cit_transptr-like_dom"/>
</dbReference>
<evidence type="ECO:0000256" key="2">
    <source>
        <dbReference type="ARBA" id="ARBA00022448"/>
    </source>
</evidence>
<comment type="similarity">
    <text evidence="11">Belongs to the NhaD Na(+)/H(+) (TC 2.A.62) antiporter family.</text>
</comment>
<accession>A0A812LX92</accession>
<dbReference type="Proteomes" id="UP000601435">
    <property type="component" value="Unassembled WGS sequence"/>
</dbReference>
<protein>
    <submittedName>
        <fullName evidence="14">NHD1 protein</fullName>
    </submittedName>
</protein>
<evidence type="ECO:0000256" key="12">
    <source>
        <dbReference type="SAM" id="Phobius"/>
    </source>
</evidence>
<name>A0A812LX92_9DINO</name>
<keyword evidence="8" id="KW-0406">Ion transport</keyword>
<dbReference type="InterPro" id="IPR018247">
    <property type="entry name" value="EF_Hand_1_Ca_BS"/>
</dbReference>
<feature type="transmembrane region" description="Helical" evidence="12">
    <location>
        <begin position="400"/>
        <end position="420"/>
    </location>
</feature>
<dbReference type="EMBL" id="CAJNJA010009478">
    <property type="protein sequence ID" value="CAE7247279.1"/>
    <property type="molecule type" value="Genomic_DNA"/>
</dbReference>
<dbReference type="InterPro" id="IPR011992">
    <property type="entry name" value="EF-hand-dom_pair"/>
</dbReference>
<dbReference type="PROSITE" id="PS00018">
    <property type="entry name" value="EF_HAND_1"/>
    <property type="match status" value="2"/>
</dbReference>
<feature type="transmembrane region" description="Helical" evidence="12">
    <location>
        <begin position="170"/>
        <end position="189"/>
    </location>
</feature>
<feature type="transmembrane region" description="Helical" evidence="12">
    <location>
        <begin position="234"/>
        <end position="265"/>
    </location>
</feature>
<evidence type="ECO:0000256" key="10">
    <source>
        <dbReference type="ARBA" id="ARBA00023201"/>
    </source>
</evidence>
<evidence type="ECO:0000256" key="4">
    <source>
        <dbReference type="ARBA" id="ARBA00022692"/>
    </source>
</evidence>
<dbReference type="PANTHER" id="PTHR43269">
    <property type="entry name" value="SODIUM/PROTON ANTIPORTER 1-RELATED"/>
    <property type="match status" value="1"/>
</dbReference>
<feature type="transmembrane region" description="Helical" evidence="12">
    <location>
        <begin position="552"/>
        <end position="579"/>
    </location>
</feature>
<keyword evidence="9 12" id="KW-0472">Membrane</keyword>
<keyword evidence="4 12" id="KW-0812">Transmembrane</keyword>
<feature type="domain" description="EF-hand" evidence="13">
    <location>
        <begin position="1"/>
        <end position="32"/>
    </location>
</feature>
<feature type="transmembrane region" description="Helical" evidence="12">
    <location>
        <begin position="353"/>
        <end position="374"/>
    </location>
</feature>
<dbReference type="OrthoDB" id="2865258at2759"/>
<keyword evidence="2" id="KW-0813">Transport</keyword>
<dbReference type="SMART" id="SM00054">
    <property type="entry name" value="EFh"/>
    <property type="match status" value="2"/>
</dbReference>
<dbReference type="PANTHER" id="PTHR43269:SF2">
    <property type="entry name" value="SODIUM_PROTON ANTIPORTER 1-RELATED"/>
    <property type="match status" value="1"/>
</dbReference>
<reference evidence="14" key="1">
    <citation type="submission" date="2021-02" db="EMBL/GenBank/DDBJ databases">
        <authorList>
            <person name="Dougan E. K."/>
            <person name="Rhodes N."/>
            <person name="Thang M."/>
            <person name="Chan C."/>
        </authorList>
    </citation>
    <scope>NUCLEOTIDE SEQUENCE</scope>
</reference>
<dbReference type="InterPro" id="IPR002048">
    <property type="entry name" value="EF_hand_dom"/>
</dbReference>
<evidence type="ECO:0000313" key="14">
    <source>
        <dbReference type="EMBL" id="CAE7247279.1"/>
    </source>
</evidence>
<comment type="caution">
    <text evidence="14">The sequence shown here is derived from an EMBL/GenBank/DDBJ whole genome shotgun (WGS) entry which is preliminary data.</text>
</comment>
<evidence type="ECO:0000256" key="11">
    <source>
        <dbReference type="ARBA" id="ARBA00025753"/>
    </source>
</evidence>
<sequence>AAKGDFENADTDGNGTISDKELVKFLEGKEFTPLKKVVQEVLMEVASSLVADIEAQVNPEAQVCSLRPRLETVWPRSGDFDHLHALCPSRSFEIMRTVQVAAVAEPMPRVSSPSSVADVACTNDKVVQGAVTTTRRTMKIAGLALFAVVFTFAFFGWPTNLLEDAATHRGVLAALFITGITLVALEDVLRLDKSAIMLVLASVMWTYHAAGIHARTVEGHHLLEEELMKGLFEVGSVILFLLPAMCVVESIDHMNGFAVVTAFIVRHTQGKPGRLMPIVCVIAFFLSAVIDNLTATIVCIKILQRVVPHSQDWRHSCGGVVVVAANAGGAWSPIGDVTTTMLWIQHKVSTGGIVTWTFLPSFVAGFIPLFGIWWQARRCGPKLQEASTQCETVVPSRNSIVVLVIGFGCILMVPVVKMVTGLPPYLGMMMALGSFWLVTEICDLGAEVAAKDEEAPEDKEGPAHHSRRGVPAALHKVDISSLLFFTGVLLGVAVLEAAEVLSRYSTFMRQVTLDNELLLSGLLGVSSAVVDNVPLVQASIEMFEEPVDHPLWQLVALGAGTGGSMLAVGSVAGVTLMGLEGVGFLWYAKRISPWAALGFALGLATFALQQEIRQGQAHVLERPMPADHTVMRVEHFRKGFSDYDADGSGSISTLELSLDLISCCGLRQRFIFGYYAALACQLGFQGWLCGTSEGDIFREFGYRAGASKPQMPPP</sequence>
<keyword evidence="7" id="KW-0915">Sodium</keyword>
<evidence type="ECO:0000259" key="13">
    <source>
        <dbReference type="PROSITE" id="PS50222"/>
    </source>
</evidence>
<keyword evidence="5" id="KW-0106">Calcium</keyword>
<dbReference type="GO" id="GO:0016020">
    <property type="term" value="C:membrane"/>
    <property type="evidence" value="ECO:0007669"/>
    <property type="project" value="UniProtKB-SubCell"/>
</dbReference>
<dbReference type="GO" id="GO:0006814">
    <property type="term" value="P:sodium ion transport"/>
    <property type="evidence" value="ECO:0007669"/>
    <property type="project" value="UniProtKB-KW"/>
</dbReference>
<evidence type="ECO:0000256" key="9">
    <source>
        <dbReference type="ARBA" id="ARBA00023136"/>
    </source>
</evidence>
<proteinExistence type="inferred from homology"/>
<feature type="transmembrane region" description="Helical" evidence="12">
    <location>
        <begin position="591"/>
        <end position="608"/>
    </location>
</feature>
<dbReference type="GO" id="GO:0015297">
    <property type="term" value="F:antiporter activity"/>
    <property type="evidence" value="ECO:0007669"/>
    <property type="project" value="UniProtKB-KW"/>
</dbReference>
<comment type="subcellular location">
    <subcellularLocation>
        <location evidence="1">Membrane</location>
        <topology evidence="1">Multi-pass membrane protein</topology>
    </subcellularLocation>
</comment>
<organism evidence="14 15">
    <name type="scientific">Symbiodinium necroappetens</name>
    <dbReference type="NCBI Taxonomy" id="1628268"/>
    <lineage>
        <taxon>Eukaryota</taxon>
        <taxon>Sar</taxon>
        <taxon>Alveolata</taxon>
        <taxon>Dinophyceae</taxon>
        <taxon>Suessiales</taxon>
        <taxon>Symbiodiniaceae</taxon>
        <taxon>Symbiodinium</taxon>
    </lineage>
</organism>
<dbReference type="PROSITE" id="PS50222">
    <property type="entry name" value="EF_HAND_2"/>
    <property type="match status" value="2"/>
</dbReference>
<feature type="transmembrane region" description="Helical" evidence="12">
    <location>
        <begin position="277"/>
        <end position="303"/>
    </location>
</feature>
<feature type="transmembrane region" description="Helical" evidence="12">
    <location>
        <begin position="196"/>
        <end position="214"/>
    </location>
</feature>
<keyword evidence="6 12" id="KW-1133">Transmembrane helix</keyword>
<feature type="transmembrane region" description="Helical" evidence="12">
    <location>
        <begin position="140"/>
        <end position="158"/>
    </location>
</feature>
<evidence type="ECO:0000256" key="3">
    <source>
        <dbReference type="ARBA" id="ARBA00022449"/>
    </source>
</evidence>
<evidence type="ECO:0000256" key="6">
    <source>
        <dbReference type="ARBA" id="ARBA00022989"/>
    </source>
</evidence>
<dbReference type="Pfam" id="PF13202">
    <property type="entry name" value="EF-hand_5"/>
    <property type="match status" value="2"/>
</dbReference>
<gene>
    <name evidence="14" type="primary">NHD1</name>
    <name evidence="14" type="ORF">SNEC2469_LOCUS4892</name>
</gene>
<feature type="non-terminal residue" evidence="14">
    <location>
        <position position="714"/>
    </location>
</feature>
<dbReference type="GO" id="GO:0005509">
    <property type="term" value="F:calcium ion binding"/>
    <property type="evidence" value="ECO:0007669"/>
    <property type="project" value="InterPro"/>
</dbReference>
<evidence type="ECO:0000256" key="1">
    <source>
        <dbReference type="ARBA" id="ARBA00004141"/>
    </source>
</evidence>
<feature type="domain" description="EF-hand" evidence="13">
    <location>
        <begin position="631"/>
        <end position="666"/>
    </location>
</feature>
<feature type="transmembrane region" description="Helical" evidence="12">
    <location>
        <begin position="479"/>
        <end position="497"/>
    </location>
</feature>
<evidence type="ECO:0000256" key="8">
    <source>
        <dbReference type="ARBA" id="ARBA00023065"/>
    </source>
</evidence>
<dbReference type="Pfam" id="PF03600">
    <property type="entry name" value="CitMHS"/>
    <property type="match status" value="1"/>
</dbReference>
<evidence type="ECO:0000256" key="7">
    <source>
        <dbReference type="ARBA" id="ARBA00023053"/>
    </source>
</evidence>
<evidence type="ECO:0000256" key="5">
    <source>
        <dbReference type="ARBA" id="ARBA00022837"/>
    </source>
</evidence>
<keyword evidence="3" id="KW-0050">Antiport</keyword>
<evidence type="ECO:0000313" key="15">
    <source>
        <dbReference type="Proteomes" id="UP000601435"/>
    </source>
</evidence>
<dbReference type="AlphaFoldDB" id="A0A812LX92"/>
<keyword evidence="15" id="KW-1185">Reference proteome</keyword>
<dbReference type="NCBIfam" id="NF038006">
    <property type="entry name" value="NhaD_1"/>
    <property type="match status" value="1"/>
</dbReference>